<feature type="transmembrane region" description="Helical" evidence="10">
    <location>
        <begin position="12"/>
        <end position="32"/>
    </location>
</feature>
<evidence type="ECO:0000313" key="14">
    <source>
        <dbReference type="Proteomes" id="UP001497512"/>
    </source>
</evidence>
<sequence>MCASTPNEEDFLGILSLIFWTLSLIGVFKYVWVVLQADDHGEGGTFALYSLLCQHMRMGNNARKLSERSAKSDTQLSHFHRIGDSMVGGNKVRVWLEGNKKAQQVLLAVVMMGTCMLIGDGVLTPAISVLSAVQGIQVPAPSVTNMVIVWVSAIILIVLFMAQKYGTDKVSFLFSPIMVMWFLATPMVGVYNIAKHYPSVFKAFSPRYIFLFFKSNGKHGWLMLGGIVLCITGAEAMFADMGHFNRLSIQLAFCFVVYPSVILTYAGQAAYLIIHPNDYLQGFYKMVPTPIFWPMFLIATLAAIVASQSLITATFSVIRQSMALDYFPRVKVVHTSEDKEGQIYSPEVNYILMVLCLVVLFGFRSATDIGNAFGVAVVFVMVITTCLMTIVMLVIWQTPWPLVIGFFSIFICVEGLYLTSVVTKVPQGGWLPFAISIVVAIIMASWNNGRQKKFDFESKNMLTKENLGKMLIDIGNFRVPGICFFYSDLLHGVPPIVSHYVRNVRALHKVLIFTTIQHIPVKTVLPTERFLVGRIGFKGVYRCVIRYGYMDMMNAENTDFVEQVVESLIEHIESSLLPLEDWELKEAGDSITEIRYILEAKEAGAVYVLGRSELKLEKTSSFLDRVLAGTFYPFLNNICRSAHSSMKIPPQNFLEVGMCYDLN</sequence>
<accession>A0ABP0TF70</accession>
<keyword evidence="9 10" id="KW-0472">Membrane</keyword>
<evidence type="ECO:0000256" key="5">
    <source>
        <dbReference type="ARBA" id="ARBA00022692"/>
    </source>
</evidence>
<keyword evidence="6 10" id="KW-0630">Potassium</keyword>
<dbReference type="InterPro" id="IPR053951">
    <property type="entry name" value="K_trans_N"/>
</dbReference>
<feature type="transmembrane region" description="Helical" evidence="10">
    <location>
        <begin position="220"/>
        <end position="239"/>
    </location>
</feature>
<evidence type="ECO:0000256" key="10">
    <source>
        <dbReference type="RuleBase" id="RU321113"/>
    </source>
</evidence>
<dbReference type="Pfam" id="PF22776">
    <property type="entry name" value="K_trans_C"/>
    <property type="match status" value="1"/>
</dbReference>
<feature type="transmembrane region" description="Helical" evidence="10">
    <location>
        <begin position="142"/>
        <end position="160"/>
    </location>
</feature>
<dbReference type="InterPro" id="IPR003855">
    <property type="entry name" value="K+_transporter"/>
</dbReference>
<feature type="transmembrane region" description="Helical" evidence="10">
    <location>
        <begin position="372"/>
        <end position="395"/>
    </location>
</feature>
<comment type="subcellular location">
    <subcellularLocation>
        <location evidence="1 10">Membrane</location>
        <topology evidence="1 10">Multi-pass membrane protein</topology>
    </subcellularLocation>
</comment>
<evidence type="ECO:0000256" key="4">
    <source>
        <dbReference type="ARBA" id="ARBA00022538"/>
    </source>
</evidence>
<evidence type="ECO:0000256" key="2">
    <source>
        <dbReference type="ARBA" id="ARBA00008440"/>
    </source>
</evidence>
<feature type="transmembrane region" description="Helical" evidence="10">
    <location>
        <begin position="291"/>
        <end position="318"/>
    </location>
</feature>
<gene>
    <name evidence="13" type="ORF">CSSPTR1EN2_LOCUS2828</name>
</gene>
<feature type="transmembrane region" description="Helical" evidence="10">
    <location>
        <begin position="172"/>
        <end position="194"/>
    </location>
</feature>
<reference evidence="13" key="1">
    <citation type="submission" date="2024-02" db="EMBL/GenBank/DDBJ databases">
        <authorList>
            <consortium name="ELIXIR-Norway"/>
            <consortium name="Elixir Norway"/>
        </authorList>
    </citation>
    <scope>NUCLEOTIDE SEQUENCE</scope>
</reference>
<dbReference type="EMBL" id="OZ019902">
    <property type="protein sequence ID" value="CAK9195045.1"/>
    <property type="molecule type" value="Genomic_DNA"/>
</dbReference>
<feature type="transmembrane region" description="Helical" evidence="10">
    <location>
        <begin position="402"/>
        <end position="423"/>
    </location>
</feature>
<evidence type="ECO:0000259" key="12">
    <source>
        <dbReference type="Pfam" id="PF22776"/>
    </source>
</evidence>
<evidence type="ECO:0000313" key="13">
    <source>
        <dbReference type="EMBL" id="CAK9195045.1"/>
    </source>
</evidence>
<feature type="domain" description="K+ potassium transporter C-terminal" evidence="12">
    <location>
        <begin position="480"/>
        <end position="661"/>
    </location>
</feature>
<dbReference type="InterPro" id="IPR053952">
    <property type="entry name" value="K_trans_C"/>
</dbReference>
<organism evidence="13 14">
    <name type="scientific">Sphagnum troendelagicum</name>
    <dbReference type="NCBI Taxonomy" id="128251"/>
    <lineage>
        <taxon>Eukaryota</taxon>
        <taxon>Viridiplantae</taxon>
        <taxon>Streptophyta</taxon>
        <taxon>Embryophyta</taxon>
        <taxon>Bryophyta</taxon>
        <taxon>Sphagnophytina</taxon>
        <taxon>Sphagnopsida</taxon>
        <taxon>Sphagnales</taxon>
        <taxon>Sphagnaceae</taxon>
        <taxon>Sphagnum</taxon>
    </lineage>
</organism>
<feature type="transmembrane region" description="Helical" evidence="10">
    <location>
        <begin position="105"/>
        <end position="130"/>
    </location>
</feature>
<evidence type="ECO:0000256" key="3">
    <source>
        <dbReference type="ARBA" id="ARBA00022448"/>
    </source>
</evidence>
<protein>
    <recommendedName>
        <fullName evidence="10">Potassium transporter</fullName>
    </recommendedName>
</protein>
<evidence type="ECO:0000259" key="11">
    <source>
        <dbReference type="Pfam" id="PF02705"/>
    </source>
</evidence>
<keyword evidence="8 10" id="KW-0406">Ion transport</keyword>
<dbReference type="PANTHER" id="PTHR30540">
    <property type="entry name" value="OSMOTIC STRESS POTASSIUM TRANSPORTER"/>
    <property type="match status" value="1"/>
</dbReference>
<comment type="function">
    <text evidence="10">Potassium transporter.</text>
</comment>
<dbReference type="Pfam" id="PF02705">
    <property type="entry name" value="K_trans"/>
    <property type="match status" value="1"/>
</dbReference>
<evidence type="ECO:0000256" key="8">
    <source>
        <dbReference type="ARBA" id="ARBA00023065"/>
    </source>
</evidence>
<keyword evidence="7 10" id="KW-1133">Transmembrane helix</keyword>
<feature type="domain" description="K+ potassium transporter integral membrane" evidence="11">
    <location>
        <begin position="4"/>
        <end position="465"/>
    </location>
</feature>
<comment type="caution">
    <text evidence="10">Lacks conserved residue(s) required for the propagation of feature annotation.</text>
</comment>
<name>A0ABP0TF70_9BRYO</name>
<evidence type="ECO:0000256" key="6">
    <source>
        <dbReference type="ARBA" id="ARBA00022958"/>
    </source>
</evidence>
<keyword evidence="3" id="KW-0813">Transport</keyword>
<evidence type="ECO:0000256" key="7">
    <source>
        <dbReference type="ARBA" id="ARBA00022989"/>
    </source>
</evidence>
<proteinExistence type="inferred from homology"/>
<keyword evidence="4 10" id="KW-0633">Potassium transport</keyword>
<keyword evidence="14" id="KW-1185">Reference proteome</keyword>
<feature type="transmembrane region" description="Helical" evidence="10">
    <location>
        <begin position="429"/>
        <end position="446"/>
    </location>
</feature>
<evidence type="ECO:0000256" key="9">
    <source>
        <dbReference type="ARBA" id="ARBA00023136"/>
    </source>
</evidence>
<dbReference type="Proteomes" id="UP001497512">
    <property type="component" value="Chromosome 10"/>
</dbReference>
<keyword evidence="5 10" id="KW-0812">Transmembrane</keyword>
<feature type="transmembrane region" description="Helical" evidence="10">
    <location>
        <begin position="251"/>
        <end position="271"/>
    </location>
</feature>
<comment type="similarity">
    <text evidence="2 10">Belongs to the HAK/KUP transporter (TC 2.A.72.3) family.</text>
</comment>
<dbReference type="PANTHER" id="PTHR30540:SF13">
    <property type="entry name" value="POTASSIUM TRANSPORTER 17-RELATED"/>
    <property type="match status" value="1"/>
</dbReference>
<evidence type="ECO:0000256" key="1">
    <source>
        <dbReference type="ARBA" id="ARBA00004141"/>
    </source>
</evidence>
<dbReference type="NCBIfam" id="TIGR00794">
    <property type="entry name" value="kup"/>
    <property type="match status" value="1"/>
</dbReference>